<keyword evidence="2" id="KW-0472">Membrane</keyword>
<evidence type="ECO:0000256" key="2">
    <source>
        <dbReference type="SAM" id="Phobius"/>
    </source>
</evidence>
<organism evidence="3 4">
    <name type="scientific">Phytophthora rubi</name>
    <dbReference type="NCBI Taxonomy" id="129364"/>
    <lineage>
        <taxon>Eukaryota</taxon>
        <taxon>Sar</taxon>
        <taxon>Stramenopiles</taxon>
        <taxon>Oomycota</taxon>
        <taxon>Peronosporomycetes</taxon>
        <taxon>Peronosporales</taxon>
        <taxon>Peronosporaceae</taxon>
        <taxon>Phytophthora</taxon>
    </lineage>
</organism>
<dbReference type="InterPro" id="IPR032675">
    <property type="entry name" value="LRR_dom_sf"/>
</dbReference>
<name>A0A6A3NP36_9STRA</name>
<dbReference type="SUPFAM" id="SSF52058">
    <property type="entry name" value="L domain-like"/>
    <property type="match status" value="1"/>
</dbReference>
<keyword evidence="2" id="KW-0812">Transmembrane</keyword>
<keyword evidence="2" id="KW-1133">Transmembrane helix</keyword>
<proteinExistence type="predicted"/>
<gene>
    <name evidence="3" type="ORF">PR001_g5472</name>
</gene>
<dbReference type="AlphaFoldDB" id="A0A6A3NP36"/>
<evidence type="ECO:0000313" key="3">
    <source>
        <dbReference type="EMBL" id="KAE9044204.1"/>
    </source>
</evidence>
<accession>A0A6A3NP36</accession>
<feature type="transmembrane region" description="Helical" evidence="2">
    <location>
        <begin position="99"/>
        <end position="120"/>
    </location>
</feature>
<feature type="region of interest" description="Disordered" evidence="1">
    <location>
        <begin position="61"/>
        <end position="80"/>
    </location>
</feature>
<reference evidence="3 4" key="1">
    <citation type="submission" date="2018-09" db="EMBL/GenBank/DDBJ databases">
        <title>Genomic investigation of the strawberry pathogen Phytophthora fragariae indicates pathogenicity is determined by transcriptional variation in three key races.</title>
        <authorList>
            <person name="Adams T.M."/>
            <person name="Armitage A.D."/>
            <person name="Sobczyk M.K."/>
            <person name="Bates H.J."/>
            <person name="Dunwell J.M."/>
            <person name="Nellist C.F."/>
            <person name="Harrison R.J."/>
        </authorList>
    </citation>
    <scope>NUCLEOTIDE SEQUENCE [LARGE SCALE GENOMIC DNA]</scope>
    <source>
        <strain evidence="3 4">SCRP249</strain>
    </source>
</reference>
<evidence type="ECO:0000256" key="1">
    <source>
        <dbReference type="SAM" id="MobiDB-lite"/>
    </source>
</evidence>
<evidence type="ECO:0000313" key="4">
    <source>
        <dbReference type="Proteomes" id="UP000429607"/>
    </source>
</evidence>
<dbReference type="Gene3D" id="3.80.10.10">
    <property type="entry name" value="Ribonuclease Inhibitor"/>
    <property type="match status" value="1"/>
</dbReference>
<evidence type="ECO:0008006" key="5">
    <source>
        <dbReference type="Google" id="ProtNLM"/>
    </source>
</evidence>
<dbReference type="EMBL" id="QXFV01000244">
    <property type="protein sequence ID" value="KAE9044204.1"/>
    <property type="molecule type" value="Genomic_DNA"/>
</dbReference>
<protein>
    <recommendedName>
        <fullName evidence="5">Leucine-rich repeat-containing N-terminal plant-type domain-containing protein</fullName>
    </recommendedName>
</protein>
<dbReference type="Proteomes" id="UP000429607">
    <property type="component" value="Unassembled WGS sequence"/>
</dbReference>
<comment type="caution">
    <text evidence="3">The sequence shown here is derived from an EMBL/GenBank/DDBJ whole genome shotgun (WGS) entry which is preliminary data.</text>
</comment>
<sequence length="416" mass="46120">MVLENRLMFVAGLLDLTTKLIPHLSIMLSLVAVSELLGCGDIKVVPGVGGPSIQQTFVKSKKRSSNIGKPPRTDIQVSATNSQNRDQWKSLHALLRWKHAITVAVFSLWGAIVLLLHLLAAQRAANYEVLGCRAMTRPWFSNGKVPCASLVYDCHAQNTTTPDQTSFDKLDPVVLATLAIIHCPRLDMPPSFQRLESLVAFHIYNSTIVNWDAKSSISATAHTRLLSVVLGRSQMAEVPQGILQPLPASLIGVQFSHTSLKTLPNDLYLRWHPLAGISFDYSELADIPVQMFLLPAYMYSFVGNQIETLPSLAMLPAGVIIPELQLKANPLKQLPAALMEPTAFIMSMNVQNTSLTNMPDWVKTNTKVVWAYGIPFCAAPMADPTLAERVMCFERPAEQQFTFPMFLFDTLYPYEK</sequence>